<feature type="domain" description="Cytochrome c" evidence="4">
    <location>
        <begin position="44"/>
        <end position="150"/>
    </location>
</feature>
<evidence type="ECO:0000256" key="2">
    <source>
        <dbReference type="ARBA" id="ARBA00023004"/>
    </source>
</evidence>
<dbReference type="PROSITE" id="PS51007">
    <property type="entry name" value="CYTC"/>
    <property type="match status" value="1"/>
</dbReference>
<evidence type="ECO:0000259" key="4">
    <source>
        <dbReference type="PROSITE" id="PS51007"/>
    </source>
</evidence>
<keyword evidence="3" id="KW-0349">Heme</keyword>
<reference evidence="5 6" key="1">
    <citation type="submission" date="2019-10" db="EMBL/GenBank/DDBJ databases">
        <authorList>
            <person name="Dong K."/>
        </authorList>
    </citation>
    <scope>NUCLEOTIDE SEQUENCE [LARGE SCALE GENOMIC DNA]</scope>
    <source>
        <strain evidence="6">dk4302</strain>
    </source>
</reference>
<keyword evidence="6" id="KW-1185">Reference proteome</keyword>
<evidence type="ECO:0000313" key="5">
    <source>
        <dbReference type="EMBL" id="QGA26422.1"/>
    </source>
</evidence>
<sequence>MKNISLKRKVLYIVLSLLIVIQFFGTQKNISSAVAENAIEKHYTVPNKIQSILKSSCYDCHSNNTKYPWYNKLQPINWWLAKHVNDGKRHLNFDEFNTLPIGKKLHKLDEVVETIKNGEMPLTSYTLIHQDAKLSDADKQEIEAWVVAVKKEVEGK</sequence>
<keyword evidence="2 3" id="KW-0408">Iron</keyword>
<dbReference type="GO" id="GO:0009055">
    <property type="term" value="F:electron transfer activity"/>
    <property type="evidence" value="ECO:0007669"/>
    <property type="project" value="InterPro"/>
</dbReference>
<dbReference type="Pfam" id="PF14376">
    <property type="entry name" value="Haem_bd"/>
    <property type="match status" value="1"/>
</dbReference>
<dbReference type="InterPro" id="IPR025992">
    <property type="entry name" value="Haem-bd"/>
</dbReference>
<dbReference type="SMART" id="SM01235">
    <property type="entry name" value="Haem_bd"/>
    <property type="match status" value="1"/>
</dbReference>
<dbReference type="RefSeq" id="WP_153511277.1">
    <property type="nucleotide sequence ID" value="NZ_CP045652.1"/>
</dbReference>
<evidence type="ECO:0000313" key="6">
    <source>
        <dbReference type="Proteomes" id="UP000326921"/>
    </source>
</evidence>
<dbReference type="KEGG" id="sphe:GFH32_08810"/>
<dbReference type="InterPro" id="IPR009056">
    <property type="entry name" value="Cyt_c-like_dom"/>
</dbReference>
<protein>
    <submittedName>
        <fullName evidence="5">Cytochrome C</fullName>
    </submittedName>
</protein>
<accession>A0A5Q0QFS6</accession>
<name>A0A5Q0QFS6_9SPHI</name>
<keyword evidence="1 3" id="KW-0479">Metal-binding</keyword>
<evidence type="ECO:0000256" key="1">
    <source>
        <dbReference type="ARBA" id="ARBA00022723"/>
    </source>
</evidence>
<dbReference type="GO" id="GO:0020037">
    <property type="term" value="F:heme binding"/>
    <property type="evidence" value="ECO:0007669"/>
    <property type="project" value="InterPro"/>
</dbReference>
<dbReference type="GO" id="GO:0046872">
    <property type="term" value="F:metal ion binding"/>
    <property type="evidence" value="ECO:0007669"/>
    <property type="project" value="UniProtKB-KW"/>
</dbReference>
<dbReference type="EMBL" id="CP045652">
    <property type="protein sequence ID" value="QGA26422.1"/>
    <property type="molecule type" value="Genomic_DNA"/>
</dbReference>
<dbReference type="Proteomes" id="UP000326921">
    <property type="component" value="Chromosome"/>
</dbReference>
<dbReference type="AlphaFoldDB" id="A0A5Q0QFS6"/>
<gene>
    <name evidence="5" type="ORF">GFH32_08810</name>
</gene>
<organism evidence="5 6">
    <name type="scientific">Sphingobacterium zhuxiongii</name>
    <dbReference type="NCBI Taxonomy" id="2662364"/>
    <lineage>
        <taxon>Bacteria</taxon>
        <taxon>Pseudomonadati</taxon>
        <taxon>Bacteroidota</taxon>
        <taxon>Sphingobacteriia</taxon>
        <taxon>Sphingobacteriales</taxon>
        <taxon>Sphingobacteriaceae</taxon>
        <taxon>Sphingobacterium</taxon>
    </lineage>
</organism>
<proteinExistence type="predicted"/>
<evidence type="ECO:0000256" key="3">
    <source>
        <dbReference type="PROSITE-ProRule" id="PRU00433"/>
    </source>
</evidence>